<accession>A0A4Y7TD37</accession>
<sequence length="125" mass="14233">MRDTRAREIRVPLISHRHSAHPAAPLWVSLVLHLPPRRRRPPRSLVILRTSLTFKKTDREGTKKETMATAYYEFYRGSSCVSSSTSAFWARLLTCLCSSSFPAVFVEFPSVSGEPTRMANLEPLR</sequence>
<organism evidence="1 2">
    <name type="scientific">Coprinellus micaceus</name>
    <name type="common">Glistening ink-cap mushroom</name>
    <name type="synonym">Coprinus micaceus</name>
    <dbReference type="NCBI Taxonomy" id="71717"/>
    <lineage>
        <taxon>Eukaryota</taxon>
        <taxon>Fungi</taxon>
        <taxon>Dikarya</taxon>
        <taxon>Basidiomycota</taxon>
        <taxon>Agaricomycotina</taxon>
        <taxon>Agaricomycetes</taxon>
        <taxon>Agaricomycetidae</taxon>
        <taxon>Agaricales</taxon>
        <taxon>Agaricineae</taxon>
        <taxon>Psathyrellaceae</taxon>
        <taxon>Coprinellus</taxon>
    </lineage>
</organism>
<dbReference type="AlphaFoldDB" id="A0A4Y7TD37"/>
<comment type="caution">
    <text evidence="1">The sequence shown here is derived from an EMBL/GenBank/DDBJ whole genome shotgun (WGS) entry which is preliminary data.</text>
</comment>
<name>A0A4Y7TD37_COPMI</name>
<evidence type="ECO:0000313" key="2">
    <source>
        <dbReference type="Proteomes" id="UP000298030"/>
    </source>
</evidence>
<gene>
    <name evidence="1" type="ORF">FA13DRAFT_314345</name>
</gene>
<proteinExistence type="predicted"/>
<dbReference type="Proteomes" id="UP000298030">
    <property type="component" value="Unassembled WGS sequence"/>
</dbReference>
<keyword evidence="2" id="KW-1185">Reference proteome</keyword>
<protein>
    <submittedName>
        <fullName evidence="1">Uncharacterized protein</fullName>
    </submittedName>
</protein>
<dbReference type="EMBL" id="QPFP01000017">
    <property type="protein sequence ID" value="TEB31921.1"/>
    <property type="molecule type" value="Genomic_DNA"/>
</dbReference>
<reference evidence="1 2" key="1">
    <citation type="journal article" date="2019" name="Nat. Ecol. Evol.">
        <title>Megaphylogeny resolves global patterns of mushroom evolution.</title>
        <authorList>
            <person name="Varga T."/>
            <person name="Krizsan K."/>
            <person name="Foldi C."/>
            <person name="Dima B."/>
            <person name="Sanchez-Garcia M."/>
            <person name="Sanchez-Ramirez S."/>
            <person name="Szollosi G.J."/>
            <person name="Szarkandi J.G."/>
            <person name="Papp V."/>
            <person name="Albert L."/>
            <person name="Andreopoulos W."/>
            <person name="Angelini C."/>
            <person name="Antonin V."/>
            <person name="Barry K.W."/>
            <person name="Bougher N.L."/>
            <person name="Buchanan P."/>
            <person name="Buyck B."/>
            <person name="Bense V."/>
            <person name="Catcheside P."/>
            <person name="Chovatia M."/>
            <person name="Cooper J."/>
            <person name="Damon W."/>
            <person name="Desjardin D."/>
            <person name="Finy P."/>
            <person name="Geml J."/>
            <person name="Haridas S."/>
            <person name="Hughes K."/>
            <person name="Justo A."/>
            <person name="Karasinski D."/>
            <person name="Kautmanova I."/>
            <person name="Kiss B."/>
            <person name="Kocsube S."/>
            <person name="Kotiranta H."/>
            <person name="LaButti K.M."/>
            <person name="Lechner B.E."/>
            <person name="Liimatainen K."/>
            <person name="Lipzen A."/>
            <person name="Lukacs Z."/>
            <person name="Mihaltcheva S."/>
            <person name="Morgado L.N."/>
            <person name="Niskanen T."/>
            <person name="Noordeloos M.E."/>
            <person name="Ohm R.A."/>
            <person name="Ortiz-Santana B."/>
            <person name="Ovrebo C."/>
            <person name="Racz N."/>
            <person name="Riley R."/>
            <person name="Savchenko A."/>
            <person name="Shiryaev A."/>
            <person name="Soop K."/>
            <person name="Spirin V."/>
            <person name="Szebenyi C."/>
            <person name="Tomsovsky M."/>
            <person name="Tulloss R.E."/>
            <person name="Uehling J."/>
            <person name="Grigoriev I.V."/>
            <person name="Vagvolgyi C."/>
            <person name="Papp T."/>
            <person name="Martin F.M."/>
            <person name="Miettinen O."/>
            <person name="Hibbett D.S."/>
            <person name="Nagy L.G."/>
        </authorList>
    </citation>
    <scope>NUCLEOTIDE SEQUENCE [LARGE SCALE GENOMIC DNA]</scope>
    <source>
        <strain evidence="1 2">FP101781</strain>
    </source>
</reference>
<evidence type="ECO:0000313" key="1">
    <source>
        <dbReference type="EMBL" id="TEB31921.1"/>
    </source>
</evidence>